<dbReference type="Proteomes" id="UP000075787">
    <property type="component" value="Unassembled WGS sequence"/>
</dbReference>
<dbReference type="AlphaFoldDB" id="A0A162JKF4"/>
<organism evidence="2 3">
    <name type="scientific">Tistrella mobilis</name>
    <dbReference type="NCBI Taxonomy" id="171437"/>
    <lineage>
        <taxon>Bacteria</taxon>
        <taxon>Pseudomonadati</taxon>
        <taxon>Pseudomonadota</taxon>
        <taxon>Alphaproteobacteria</taxon>
        <taxon>Geminicoccales</taxon>
        <taxon>Geminicoccaceae</taxon>
        <taxon>Tistrella</taxon>
    </lineage>
</organism>
<name>A0A162JKF4_9PROT</name>
<dbReference type="PANTHER" id="PTHR47017">
    <property type="entry name" value="ACYL-COA"/>
    <property type="match status" value="1"/>
</dbReference>
<accession>A0A162JKF4</accession>
<evidence type="ECO:0008006" key="4">
    <source>
        <dbReference type="Google" id="ProtNLM"/>
    </source>
</evidence>
<reference evidence="2 3" key="1">
    <citation type="submission" date="2015-12" db="EMBL/GenBank/DDBJ databases">
        <title>Genome sequence of Tistrella mobilis MCCC 1A02139.</title>
        <authorList>
            <person name="Lu L."/>
            <person name="Lai Q."/>
            <person name="Shao Z."/>
            <person name="Qian P."/>
        </authorList>
    </citation>
    <scope>NUCLEOTIDE SEQUENCE [LARGE SCALE GENOMIC DNA]</scope>
    <source>
        <strain evidence="2 3">MCCC 1A02139</strain>
    </source>
</reference>
<evidence type="ECO:0000313" key="2">
    <source>
        <dbReference type="EMBL" id="KYO49376.1"/>
    </source>
</evidence>
<dbReference type="SUPFAM" id="SSF55729">
    <property type="entry name" value="Acyl-CoA N-acyltransferases (Nat)"/>
    <property type="match status" value="1"/>
</dbReference>
<dbReference type="OrthoDB" id="9776898at2"/>
<sequence length="398" mass="43691">MTDQDQRLTLTTAESMTEIAPEAWNALAGPDNPFLSHAFLLALETSGSVSERTGWLPRHLLLSTADGRLIGAVPLYLKAHSWGEYVFDQAWARAYEQAGGAYYPKLQAAVPFTPVPGPRLLAGNGPDAPAIRRTLAEGLAAVAGSLDVSGVHVTFLAPEDVAPLAMAGFMARHDVQFHWHNRGYGSFDDFLAALSARKRKMIRKEREKVRDSGLVFRALSGEDLTPAAWDAFHRFYRATVDRKWGEAYLTRSFFDRLGESMADRVVLIMAYDGDRPVAGALNLIGKDTLYGRNWGAVVDLPFLHFETCYYQAMEVAIDRGLARVEAGAQGGHKLLRGYEPVTTRSAHWLADPRLAHAVKDFLDRERAAVDAEAEALGEHLPFRRDQSGPDQDAGGGTG</sequence>
<proteinExistence type="predicted"/>
<dbReference type="GeneID" id="97240408"/>
<comment type="caution">
    <text evidence="2">The sequence shown here is derived from an EMBL/GenBank/DDBJ whole genome shotgun (WGS) entry which is preliminary data.</text>
</comment>
<dbReference type="Gene3D" id="3.40.630.30">
    <property type="match status" value="1"/>
</dbReference>
<dbReference type="Pfam" id="PF04339">
    <property type="entry name" value="FemAB_like"/>
    <property type="match status" value="1"/>
</dbReference>
<dbReference type="EMBL" id="LPZR01000228">
    <property type="protein sequence ID" value="KYO49376.1"/>
    <property type="molecule type" value="Genomic_DNA"/>
</dbReference>
<evidence type="ECO:0000256" key="1">
    <source>
        <dbReference type="SAM" id="MobiDB-lite"/>
    </source>
</evidence>
<feature type="region of interest" description="Disordered" evidence="1">
    <location>
        <begin position="378"/>
        <end position="398"/>
    </location>
</feature>
<gene>
    <name evidence="2" type="ORF">AUP44_17675</name>
</gene>
<protein>
    <recommendedName>
        <fullName evidence="4">GNAT family N-acetyltransferase</fullName>
    </recommendedName>
</protein>
<evidence type="ECO:0000313" key="3">
    <source>
        <dbReference type="Proteomes" id="UP000075787"/>
    </source>
</evidence>
<dbReference type="InterPro" id="IPR016181">
    <property type="entry name" value="Acyl_CoA_acyltransferase"/>
</dbReference>
<feature type="compositionally biased region" description="Basic and acidic residues" evidence="1">
    <location>
        <begin position="378"/>
        <end position="387"/>
    </location>
</feature>
<dbReference type="RefSeq" id="WP_062770301.1">
    <property type="nucleotide sequence ID" value="NZ_CP121045.1"/>
</dbReference>
<dbReference type="InterPro" id="IPR007434">
    <property type="entry name" value="FemAB-like"/>
</dbReference>
<dbReference type="PANTHER" id="PTHR47017:SF1">
    <property type="entry name" value="ACYL-COA"/>
    <property type="match status" value="1"/>
</dbReference>